<reference evidence="5" key="1">
    <citation type="submission" date="2017-04" db="EMBL/GenBank/DDBJ databases">
        <authorList>
            <person name="Varghese N."/>
            <person name="Submissions S."/>
        </authorList>
    </citation>
    <scope>NUCLEOTIDE SEQUENCE [LARGE SCALE GENOMIC DNA]</scope>
    <source>
        <strain evidence="5">RKEM611</strain>
    </source>
</reference>
<dbReference type="InterPro" id="IPR011622">
    <property type="entry name" value="7TMR_DISM_rcpt_extracell_dom2"/>
</dbReference>
<feature type="transmembrane region" description="Helical" evidence="1">
    <location>
        <begin position="175"/>
        <end position="194"/>
    </location>
</feature>
<dbReference type="Pfam" id="PF00211">
    <property type="entry name" value="Guanylate_cyc"/>
    <property type="match status" value="1"/>
</dbReference>
<dbReference type="InterPro" id="IPR029787">
    <property type="entry name" value="Nucleotide_cyclase"/>
</dbReference>
<feature type="transmembrane region" description="Helical" evidence="1">
    <location>
        <begin position="272"/>
        <end position="294"/>
    </location>
</feature>
<dbReference type="PROSITE" id="PS50125">
    <property type="entry name" value="GUANYLATE_CYCLASE_2"/>
    <property type="match status" value="1"/>
</dbReference>
<proteinExistence type="predicted"/>
<sequence length="636" mass="72530">MNVLLIIGIWLTSALAQGQASTLLVDERPITYRDMTPYMEFFCTQDRLNLQQAMSHPNYQSSLSPVHFSYRIKEECWMRVTVDNQSAVRKTLLFEHQQALTSEIQLLQEQRPIQTIGYEHPFDQRQVKFSRPTFSVDIKPGLQTIYFKQRSKDQMWLHFHIWTPEPFHEALALRYFVNGGFVLLALGLACYNLIQFSIYPKVSLIFYVSYLIFSAMSHSFVNGYLKQFIWQNQNLYSNHFGLLSVQLAFLSAYGFVYTFLNLKQKMPKATWGVLLFSSIAIAAIFLNSLGYYTIIGAINLVLLVFGSFYLLFLSLILAIRGDRQAKYFSASWGCMIAGVIVISLTLFGVLPSHPLTSHANLLGGSLQMILMSFGIADQVKQFQIRMKQEKEHAFDQLQKMVYPHQLKKISQGINIEDTMPCRSARAVVICFDIVNSSQLDPSWSKEFVSKVLGRCQELMEANFDSDTLSARAYRIKELGDGFLCSVGFPFQTLDDNSLEDSAIDLALEFVDAFEETAQAYQHTNNLLCSVGIARGDIEGFFTVSGACHYELFGKGIILATRYENIRKKFGIQRSKHLVTLQEEVYMALSADRGSAFKRYDLHRDLIRDDHGATCFYFRNIKAANRSFTPLALADGF</sequence>
<name>A0A1Y6C935_9BACT</name>
<dbReference type="EMBL" id="FWZT01000012">
    <property type="protein sequence ID" value="SMF40678.1"/>
    <property type="molecule type" value="Genomic_DNA"/>
</dbReference>
<dbReference type="Gene3D" id="3.30.70.1230">
    <property type="entry name" value="Nucleotide cyclase"/>
    <property type="match status" value="1"/>
</dbReference>
<dbReference type="InterPro" id="IPR001054">
    <property type="entry name" value="A/G_cyclase"/>
</dbReference>
<feature type="transmembrane region" description="Helical" evidence="1">
    <location>
        <begin position="331"/>
        <end position="351"/>
    </location>
</feature>
<feature type="signal peptide" evidence="2">
    <location>
        <begin position="1"/>
        <end position="16"/>
    </location>
</feature>
<protein>
    <submittedName>
        <fullName evidence="4">Adenylate and Guanylate cyclase catalytic domain-containing protein</fullName>
    </submittedName>
</protein>
<evidence type="ECO:0000259" key="3">
    <source>
        <dbReference type="PROSITE" id="PS50125"/>
    </source>
</evidence>
<keyword evidence="1" id="KW-0472">Membrane</keyword>
<keyword evidence="1" id="KW-0812">Transmembrane</keyword>
<evidence type="ECO:0000313" key="5">
    <source>
        <dbReference type="Proteomes" id="UP000192907"/>
    </source>
</evidence>
<dbReference type="InterPro" id="IPR011623">
    <property type="entry name" value="7TMR_DISM_rcpt_extracell_dom1"/>
</dbReference>
<keyword evidence="1" id="KW-1133">Transmembrane helix</keyword>
<dbReference type="GO" id="GO:0035556">
    <property type="term" value="P:intracellular signal transduction"/>
    <property type="evidence" value="ECO:0007669"/>
    <property type="project" value="InterPro"/>
</dbReference>
<feature type="transmembrane region" description="Helical" evidence="1">
    <location>
        <begin position="240"/>
        <end position="260"/>
    </location>
</feature>
<keyword evidence="2" id="KW-0732">Signal</keyword>
<organism evidence="4 5">
    <name type="scientific">Pseudobacteriovorax antillogorgiicola</name>
    <dbReference type="NCBI Taxonomy" id="1513793"/>
    <lineage>
        <taxon>Bacteria</taxon>
        <taxon>Pseudomonadati</taxon>
        <taxon>Bdellovibrionota</taxon>
        <taxon>Oligoflexia</taxon>
        <taxon>Oligoflexales</taxon>
        <taxon>Pseudobacteriovoracaceae</taxon>
        <taxon>Pseudobacteriovorax</taxon>
    </lineage>
</organism>
<dbReference type="GO" id="GO:0004016">
    <property type="term" value="F:adenylate cyclase activity"/>
    <property type="evidence" value="ECO:0007669"/>
    <property type="project" value="UniProtKB-ARBA"/>
</dbReference>
<feature type="transmembrane region" description="Helical" evidence="1">
    <location>
        <begin position="300"/>
        <end position="319"/>
    </location>
</feature>
<dbReference type="Proteomes" id="UP000192907">
    <property type="component" value="Unassembled WGS sequence"/>
</dbReference>
<evidence type="ECO:0000256" key="1">
    <source>
        <dbReference type="SAM" id="Phobius"/>
    </source>
</evidence>
<evidence type="ECO:0000256" key="2">
    <source>
        <dbReference type="SAM" id="SignalP"/>
    </source>
</evidence>
<dbReference type="Pfam" id="PF07696">
    <property type="entry name" value="7TMR-DISMED2"/>
    <property type="match status" value="1"/>
</dbReference>
<feature type="transmembrane region" description="Helical" evidence="1">
    <location>
        <begin position="201"/>
        <end position="220"/>
    </location>
</feature>
<dbReference type="Pfam" id="PF07695">
    <property type="entry name" value="7TMR-DISM_7TM"/>
    <property type="match status" value="1"/>
</dbReference>
<keyword evidence="5" id="KW-1185">Reference proteome</keyword>
<accession>A0A1Y6C935</accession>
<evidence type="ECO:0000313" key="4">
    <source>
        <dbReference type="EMBL" id="SMF40678.1"/>
    </source>
</evidence>
<dbReference type="AlphaFoldDB" id="A0A1Y6C935"/>
<feature type="chain" id="PRO_5012576895" evidence="2">
    <location>
        <begin position="17"/>
        <end position="636"/>
    </location>
</feature>
<feature type="domain" description="Guanylate cyclase" evidence="3">
    <location>
        <begin position="427"/>
        <end position="563"/>
    </location>
</feature>
<dbReference type="SUPFAM" id="SSF55073">
    <property type="entry name" value="Nucleotide cyclase"/>
    <property type="match status" value="1"/>
</dbReference>
<dbReference type="GO" id="GO:0009190">
    <property type="term" value="P:cyclic nucleotide biosynthetic process"/>
    <property type="evidence" value="ECO:0007669"/>
    <property type="project" value="InterPro"/>
</dbReference>
<dbReference type="Gene3D" id="2.60.40.2380">
    <property type="match status" value="1"/>
</dbReference>
<dbReference type="RefSeq" id="WP_159455423.1">
    <property type="nucleotide sequence ID" value="NZ_FWZT01000012.1"/>
</dbReference>
<dbReference type="STRING" id="1513793.SAMN06296036_11299"/>
<gene>
    <name evidence="4" type="ORF">SAMN06296036_11299</name>
</gene>